<dbReference type="PRINTS" id="PR00038">
    <property type="entry name" value="HTHLUXR"/>
</dbReference>
<accession>A0A6J4HAB1</accession>
<dbReference type="InterPro" id="IPR016032">
    <property type="entry name" value="Sig_transdc_resp-reg_C-effctor"/>
</dbReference>
<name>A0A6J4HAB1_9ACTN</name>
<dbReference type="InterPro" id="IPR039420">
    <property type="entry name" value="WalR-like"/>
</dbReference>
<dbReference type="SMART" id="SM00421">
    <property type="entry name" value="HTH_LUXR"/>
    <property type="match status" value="1"/>
</dbReference>
<dbReference type="GO" id="GO:0006355">
    <property type="term" value="P:regulation of DNA-templated transcription"/>
    <property type="evidence" value="ECO:0007669"/>
    <property type="project" value="InterPro"/>
</dbReference>
<feature type="domain" description="HTH luxR-type" evidence="2">
    <location>
        <begin position="109"/>
        <end position="174"/>
    </location>
</feature>
<dbReference type="PROSITE" id="PS00622">
    <property type="entry name" value="HTH_LUXR_1"/>
    <property type="match status" value="1"/>
</dbReference>
<protein>
    <recommendedName>
        <fullName evidence="2">HTH luxR-type domain-containing protein</fullName>
    </recommendedName>
</protein>
<dbReference type="Gene3D" id="3.40.50.2300">
    <property type="match status" value="1"/>
</dbReference>
<reference evidence="3" key="1">
    <citation type="submission" date="2020-02" db="EMBL/GenBank/DDBJ databases">
        <authorList>
            <person name="Meier V. D."/>
        </authorList>
    </citation>
    <scope>NUCLEOTIDE SEQUENCE</scope>
    <source>
        <strain evidence="3">AVDCRST_MAG41</strain>
    </source>
</reference>
<sequence length="183" mass="19481">MVVSSTHAVPDRRLDLVVLRTDTPAQDVRGVLRGTAPARHVLVLSPATGADVVDALRAGATSYLVEGQFTCSELISAVVSTGAGQSHLSPPALTAVIRRLRGPEPLGAATEVLQVLSRREREVMTLVAAGHSNASIARQLFLAEKTVRNHLNSVYRKLAVRSRADAVITWLGRTPPAAGRTRV</sequence>
<dbReference type="EMBL" id="CADCTP010000022">
    <property type="protein sequence ID" value="CAA9216639.1"/>
    <property type="molecule type" value="Genomic_DNA"/>
</dbReference>
<evidence type="ECO:0000256" key="1">
    <source>
        <dbReference type="ARBA" id="ARBA00023125"/>
    </source>
</evidence>
<dbReference type="GO" id="GO:0003677">
    <property type="term" value="F:DNA binding"/>
    <property type="evidence" value="ECO:0007669"/>
    <property type="project" value="UniProtKB-KW"/>
</dbReference>
<keyword evidence="1" id="KW-0238">DNA-binding</keyword>
<proteinExistence type="predicted"/>
<dbReference type="Pfam" id="PF00196">
    <property type="entry name" value="GerE"/>
    <property type="match status" value="1"/>
</dbReference>
<dbReference type="PROSITE" id="PS50043">
    <property type="entry name" value="HTH_LUXR_2"/>
    <property type="match status" value="1"/>
</dbReference>
<dbReference type="AlphaFoldDB" id="A0A6J4HAB1"/>
<gene>
    <name evidence="3" type="ORF">AVDCRST_MAG41-225</name>
</gene>
<evidence type="ECO:0000313" key="3">
    <source>
        <dbReference type="EMBL" id="CAA9216639.1"/>
    </source>
</evidence>
<dbReference type="InterPro" id="IPR000792">
    <property type="entry name" value="Tscrpt_reg_LuxR_C"/>
</dbReference>
<dbReference type="PANTHER" id="PTHR43214">
    <property type="entry name" value="TWO-COMPONENT RESPONSE REGULATOR"/>
    <property type="match status" value="1"/>
</dbReference>
<dbReference type="PANTHER" id="PTHR43214:SF43">
    <property type="entry name" value="TWO-COMPONENT RESPONSE REGULATOR"/>
    <property type="match status" value="1"/>
</dbReference>
<dbReference type="SUPFAM" id="SSF46894">
    <property type="entry name" value="C-terminal effector domain of the bipartite response regulators"/>
    <property type="match status" value="1"/>
</dbReference>
<dbReference type="CDD" id="cd06170">
    <property type="entry name" value="LuxR_C_like"/>
    <property type="match status" value="1"/>
</dbReference>
<evidence type="ECO:0000259" key="2">
    <source>
        <dbReference type="PROSITE" id="PS50043"/>
    </source>
</evidence>
<organism evidence="3">
    <name type="scientific">uncultured Mycobacteriales bacterium</name>
    <dbReference type="NCBI Taxonomy" id="581187"/>
    <lineage>
        <taxon>Bacteria</taxon>
        <taxon>Bacillati</taxon>
        <taxon>Actinomycetota</taxon>
        <taxon>Actinomycetes</taxon>
        <taxon>Mycobacteriales</taxon>
        <taxon>environmental samples</taxon>
    </lineage>
</organism>